<keyword evidence="1" id="KW-0805">Transcription regulation</keyword>
<evidence type="ECO:0000256" key="2">
    <source>
        <dbReference type="ARBA" id="ARBA00023125"/>
    </source>
</evidence>
<dbReference type="InterPro" id="IPR036388">
    <property type="entry name" value="WH-like_DNA-bd_sf"/>
</dbReference>
<dbReference type="InterPro" id="IPR029016">
    <property type="entry name" value="GAF-like_dom_sf"/>
</dbReference>
<dbReference type="InterPro" id="IPR016032">
    <property type="entry name" value="Sig_transdc_resp-reg_C-effctor"/>
</dbReference>
<dbReference type="EMBL" id="JAVREI010000006">
    <property type="protein sequence ID" value="MDT0276363.1"/>
    <property type="molecule type" value="Genomic_DNA"/>
</dbReference>
<name>A0ABU2K870_9ACTN</name>
<dbReference type="PRINTS" id="PR00038">
    <property type="entry name" value="HTHLUXR"/>
</dbReference>
<evidence type="ECO:0000313" key="5">
    <source>
        <dbReference type="EMBL" id="MDT0276363.1"/>
    </source>
</evidence>
<evidence type="ECO:0000256" key="3">
    <source>
        <dbReference type="ARBA" id="ARBA00023163"/>
    </source>
</evidence>
<dbReference type="Gene3D" id="3.30.450.40">
    <property type="match status" value="1"/>
</dbReference>
<keyword evidence="6" id="KW-1185">Reference proteome</keyword>
<keyword evidence="2" id="KW-0238">DNA-binding</keyword>
<organism evidence="5 6">
    <name type="scientific">Blastococcus goldschmidtiae</name>
    <dbReference type="NCBI Taxonomy" id="3075546"/>
    <lineage>
        <taxon>Bacteria</taxon>
        <taxon>Bacillati</taxon>
        <taxon>Actinomycetota</taxon>
        <taxon>Actinomycetes</taxon>
        <taxon>Geodermatophilales</taxon>
        <taxon>Geodermatophilaceae</taxon>
        <taxon>Blastococcus</taxon>
    </lineage>
</organism>
<dbReference type="Gene3D" id="1.10.10.10">
    <property type="entry name" value="Winged helix-like DNA-binding domain superfamily/Winged helix DNA-binding domain"/>
    <property type="match status" value="1"/>
</dbReference>
<gene>
    <name evidence="5" type="ORF">RM425_10680</name>
</gene>
<evidence type="ECO:0000256" key="1">
    <source>
        <dbReference type="ARBA" id="ARBA00023015"/>
    </source>
</evidence>
<keyword evidence="3" id="KW-0804">Transcription</keyword>
<dbReference type="Pfam" id="PF00196">
    <property type="entry name" value="GerE"/>
    <property type="match status" value="1"/>
</dbReference>
<dbReference type="PANTHER" id="PTHR44688">
    <property type="entry name" value="DNA-BINDING TRANSCRIPTIONAL ACTIVATOR DEVR_DOSR"/>
    <property type="match status" value="1"/>
</dbReference>
<dbReference type="SUPFAM" id="SSF46894">
    <property type="entry name" value="C-terminal effector domain of the bipartite response regulators"/>
    <property type="match status" value="1"/>
</dbReference>
<feature type="domain" description="HTH luxR-type" evidence="4">
    <location>
        <begin position="285"/>
        <end position="350"/>
    </location>
</feature>
<reference evidence="6" key="1">
    <citation type="submission" date="2023-07" db="EMBL/GenBank/DDBJ databases">
        <title>30 novel species of actinomycetes from the DSMZ collection.</title>
        <authorList>
            <person name="Nouioui I."/>
        </authorList>
    </citation>
    <scope>NUCLEOTIDE SEQUENCE [LARGE SCALE GENOMIC DNA]</scope>
    <source>
        <strain evidence="6">DSM 46792</strain>
    </source>
</reference>
<dbReference type="SMART" id="SM00065">
    <property type="entry name" value="GAF"/>
    <property type="match status" value="1"/>
</dbReference>
<dbReference type="PANTHER" id="PTHR44688:SF16">
    <property type="entry name" value="DNA-BINDING TRANSCRIPTIONAL ACTIVATOR DEVR_DOSR"/>
    <property type="match status" value="1"/>
</dbReference>
<dbReference type="InterPro" id="IPR000792">
    <property type="entry name" value="Tscrpt_reg_LuxR_C"/>
</dbReference>
<dbReference type="RefSeq" id="WP_311345181.1">
    <property type="nucleotide sequence ID" value="NZ_JAVREI010000006.1"/>
</dbReference>
<dbReference type="CDD" id="cd06170">
    <property type="entry name" value="LuxR_C_like"/>
    <property type="match status" value="1"/>
</dbReference>
<sequence length="353" mass="38971">MSRRQTEQERHRLAGALQSALTKEDVAEAYLATVGRVIEAEGLGLYELEPERGTVIDVRATVGGEVLEHYEEFGRPDDPVLRFVIEQRRPIDSSRAASPAEWSACGAREALRIGGFGHSLEAPVMVSGLMLGTINFARRPHEPVFDGTDLTSARLVSEQLGLATERALRFEMTGHRASALEHALDRLPQAVVVTDLDANVIFQNRTARNDLDLCDVPAPVPDSVSLCIGQAMAEFRGDGKRVFTRSIRDAATGKQSIVKSYRLSERDRTAVTVVFPCREESASRQLPAWDVLTKREQEIAQLVSEGLTTKQIAAKAFISENTVKQHLKRVFAKTDVTNRAELVQLIWTATKAV</sequence>
<dbReference type="SMART" id="SM00421">
    <property type="entry name" value="HTH_LUXR"/>
    <property type="match status" value="1"/>
</dbReference>
<dbReference type="Proteomes" id="UP001183222">
    <property type="component" value="Unassembled WGS sequence"/>
</dbReference>
<accession>A0ABU2K870</accession>
<protein>
    <submittedName>
        <fullName evidence="5">LuxR C-terminal-related transcriptional regulator</fullName>
    </submittedName>
</protein>
<evidence type="ECO:0000313" key="6">
    <source>
        <dbReference type="Proteomes" id="UP001183222"/>
    </source>
</evidence>
<evidence type="ECO:0000259" key="4">
    <source>
        <dbReference type="PROSITE" id="PS50043"/>
    </source>
</evidence>
<comment type="caution">
    <text evidence="5">The sequence shown here is derived from an EMBL/GenBank/DDBJ whole genome shotgun (WGS) entry which is preliminary data.</text>
</comment>
<dbReference type="SUPFAM" id="SSF55781">
    <property type="entry name" value="GAF domain-like"/>
    <property type="match status" value="1"/>
</dbReference>
<proteinExistence type="predicted"/>
<dbReference type="PROSITE" id="PS50043">
    <property type="entry name" value="HTH_LUXR_2"/>
    <property type="match status" value="1"/>
</dbReference>
<dbReference type="InterPro" id="IPR003018">
    <property type="entry name" value="GAF"/>
</dbReference>